<dbReference type="KEGG" id="bsei:KMZ68_14215"/>
<gene>
    <name evidence="2" type="ORF">KMZ68_14215</name>
</gene>
<accession>A0A975NJX4</accession>
<evidence type="ECO:0000313" key="2">
    <source>
        <dbReference type="EMBL" id="QWG16195.1"/>
    </source>
</evidence>
<dbReference type="Gene3D" id="1.20.1290.10">
    <property type="entry name" value="AhpD-like"/>
    <property type="match status" value="1"/>
</dbReference>
<dbReference type="RefSeq" id="WP_215611933.1">
    <property type="nucleotide sequence ID" value="NZ_CP076135.1"/>
</dbReference>
<dbReference type="InterPro" id="IPR029032">
    <property type="entry name" value="AhpD-like"/>
</dbReference>
<reference evidence="2" key="1">
    <citation type="submission" date="2021-06" db="EMBL/GenBank/DDBJ databases">
        <title>Bradyrhizobium sp. S2-11-2 Genome sequencing.</title>
        <authorList>
            <person name="Jin L."/>
        </authorList>
    </citation>
    <scope>NUCLEOTIDE SEQUENCE</scope>
    <source>
        <strain evidence="2">S2-11-2</strain>
    </source>
</reference>
<dbReference type="PANTHER" id="PTHR35446">
    <property type="entry name" value="SI:CH211-175M2.5"/>
    <property type="match status" value="1"/>
</dbReference>
<proteinExistence type="predicted"/>
<evidence type="ECO:0000313" key="3">
    <source>
        <dbReference type="Proteomes" id="UP000680805"/>
    </source>
</evidence>
<dbReference type="SUPFAM" id="SSF69118">
    <property type="entry name" value="AhpD-like"/>
    <property type="match status" value="1"/>
</dbReference>
<sequence>MTEIARLTLEKKSRDNAEPRAKAALEAVQKGLGFVPNMYANMANSPGALETYGVGYGFFRGEGGFTPAEQEVVFLTISHENGCEYCMAAHSMVGEKMSGVPAPVLHALRSGLPLPDAKLQALSVFTRVMVASRGKPTRQDLQLFLAAGFSERQVLEIILAIAVKTISNYSNHVFHTEVDPVFAAYRWETPKAA</sequence>
<dbReference type="Pfam" id="PF02627">
    <property type="entry name" value="CMD"/>
    <property type="match status" value="1"/>
</dbReference>
<feature type="domain" description="Carboxymuconolactone decarboxylase-like" evidence="1">
    <location>
        <begin position="59"/>
        <end position="113"/>
    </location>
</feature>
<dbReference type="Proteomes" id="UP000680805">
    <property type="component" value="Chromosome"/>
</dbReference>
<evidence type="ECO:0000259" key="1">
    <source>
        <dbReference type="Pfam" id="PF02627"/>
    </source>
</evidence>
<dbReference type="InterPro" id="IPR003779">
    <property type="entry name" value="CMD-like"/>
</dbReference>
<name>A0A975NJX4_9BRAD</name>
<dbReference type="EMBL" id="CP076135">
    <property type="protein sequence ID" value="QWG16195.1"/>
    <property type="molecule type" value="Genomic_DNA"/>
</dbReference>
<organism evidence="2 3">
    <name type="scientific">Bradyrhizobium sediminis</name>
    <dbReference type="NCBI Taxonomy" id="2840469"/>
    <lineage>
        <taxon>Bacteria</taxon>
        <taxon>Pseudomonadati</taxon>
        <taxon>Pseudomonadota</taxon>
        <taxon>Alphaproteobacteria</taxon>
        <taxon>Hyphomicrobiales</taxon>
        <taxon>Nitrobacteraceae</taxon>
        <taxon>Bradyrhizobium</taxon>
    </lineage>
</organism>
<dbReference type="AlphaFoldDB" id="A0A975NJX4"/>
<dbReference type="PANTHER" id="PTHR35446:SF3">
    <property type="entry name" value="CMD DOMAIN-CONTAINING PROTEIN"/>
    <property type="match status" value="1"/>
</dbReference>
<dbReference type="GO" id="GO:0051920">
    <property type="term" value="F:peroxiredoxin activity"/>
    <property type="evidence" value="ECO:0007669"/>
    <property type="project" value="InterPro"/>
</dbReference>
<protein>
    <submittedName>
        <fullName evidence="2">Carboxymuconolactone decarboxylase family protein</fullName>
    </submittedName>
</protein>